<protein>
    <recommendedName>
        <fullName evidence="3">Aminoglycoside phosphotransferase domain-containing protein</fullName>
    </recommendedName>
</protein>
<gene>
    <name evidence="1" type="ORF">QEZ40_003173</name>
</gene>
<keyword evidence="2" id="KW-1185">Reference proteome</keyword>
<name>A0ABT7GXU6_9ACTN</name>
<sequence>MLVEEYGTSRLRTRVFTAPDGRYVWHRTHLTGTAPDRTAHRLAPSPNVAAATFDWDTETETETASRTASHPASTASYTVSYTAPGATSLARTVWPPAPAPAPFALGPVVAVAHALRDIGRSPLPPGTTGPPPALDRLGRWLRTGAGTEGAVRLHRLCTDRLGSARLATLAQWCRDAAPGGPDDVLLHGEPSLGLTVPAPDGRHTVLLTGETLSRGRPEHDAGWFLGELAEMADVAARNLPDPSAASPFRLMAAAFLTAHGSAPDDTLLCRSAALRRTAHLLDFAENVGWSAGVSAYVDVLAGLADDARSVIAPLTPPG</sequence>
<dbReference type="EMBL" id="JASITI010000027">
    <property type="protein sequence ID" value="MDK9498223.1"/>
    <property type="molecule type" value="Genomic_DNA"/>
</dbReference>
<evidence type="ECO:0000313" key="1">
    <source>
        <dbReference type="EMBL" id="MDK9498223.1"/>
    </source>
</evidence>
<accession>A0ABT7GXU6</accession>
<comment type="caution">
    <text evidence="1">The sequence shown here is derived from an EMBL/GenBank/DDBJ whole genome shotgun (WGS) entry which is preliminary data.</text>
</comment>
<proteinExistence type="predicted"/>
<dbReference type="RefSeq" id="WP_285343924.1">
    <property type="nucleotide sequence ID" value="NZ_JASITI010000027.1"/>
</dbReference>
<organism evidence="1 2">
    <name type="scientific">Streptomyces katrae</name>
    <dbReference type="NCBI Taxonomy" id="68223"/>
    <lineage>
        <taxon>Bacteria</taxon>
        <taxon>Bacillati</taxon>
        <taxon>Actinomycetota</taxon>
        <taxon>Actinomycetes</taxon>
        <taxon>Kitasatosporales</taxon>
        <taxon>Streptomycetaceae</taxon>
        <taxon>Streptomyces</taxon>
    </lineage>
</organism>
<evidence type="ECO:0000313" key="2">
    <source>
        <dbReference type="Proteomes" id="UP001223390"/>
    </source>
</evidence>
<reference evidence="1 2" key="1">
    <citation type="submission" date="2023-05" db="EMBL/GenBank/DDBJ databases">
        <title>Sequencing and Assembly of Streptomyces sp. NP73.</title>
        <authorList>
            <person name="Konwar A.N."/>
            <person name="Saikia K."/>
            <person name="Thakur D."/>
        </authorList>
    </citation>
    <scope>NUCLEOTIDE SEQUENCE [LARGE SCALE GENOMIC DNA]</scope>
    <source>
        <strain evidence="1 2">NP73</strain>
    </source>
</reference>
<evidence type="ECO:0008006" key="3">
    <source>
        <dbReference type="Google" id="ProtNLM"/>
    </source>
</evidence>
<dbReference type="Proteomes" id="UP001223390">
    <property type="component" value="Unassembled WGS sequence"/>
</dbReference>